<gene>
    <name evidence="4" type="ORF">HH304_06520</name>
</gene>
<evidence type="ECO:0000256" key="2">
    <source>
        <dbReference type="ARBA" id="ARBA00023180"/>
    </source>
</evidence>
<reference evidence="4 5" key="1">
    <citation type="submission" date="2020-04" db="EMBL/GenBank/DDBJ databases">
        <title>Flammeovirgaceae bacterium KN852 isolated from deep sea.</title>
        <authorList>
            <person name="Zhang D.-C."/>
        </authorList>
    </citation>
    <scope>NUCLEOTIDE SEQUENCE [LARGE SCALE GENOMIC DNA]</scope>
    <source>
        <strain evidence="4 5">KN852</strain>
    </source>
</reference>
<dbReference type="PANTHER" id="PTHR10605">
    <property type="entry name" value="HEPARAN SULFATE SULFOTRANSFERASE"/>
    <property type="match status" value="1"/>
</dbReference>
<dbReference type="AlphaFoldDB" id="A0A848IWJ8"/>
<evidence type="ECO:0000313" key="5">
    <source>
        <dbReference type="Proteomes" id="UP000559010"/>
    </source>
</evidence>
<organism evidence="4 5">
    <name type="scientific">Marinigracilibium pacificum</name>
    <dbReference type="NCBI Taxonomy" id="2729599"/>
    <lineage>
        <taxon>Bacteria</taxon>
        <taxon>Pseudomonadati</taxon>
        <taxon>Bacteroidota</taxon>
        <taxon>Cytophagia</taxon>
        <taxon>Cytophagales</taxon>
        <taxon>Flammeovirgaceae</taxon>
        <taxon>Marinigracilibium</taxon>
    </lineage>
</organism>
<keyword evidence="2" id="KW-0325">Glycoprotein</keyword>
<protein>
    <submittedName>
        <fullName evidence="4">Sulfotransferase domain-containing protein</fullName>
    </submittedName>
</protein>
<name>A0A848IWJ8_9BACT</name>
<keyword evidence="1 4" id="KW-0808">Transferase</keyword>
<dbReference type="GO" id="GO:0008146">
    <property type="term" value="F:sulfotransferase activity"/>
    <property type="evidence" value="ECO:0007669"/>
    <property type="project" value="InterPro"/>
</dbReference>
<feature type="domain" description="Sulfotransferase" evidence="3">
    <location>
        <begin position="4"/>
        <end position="178"/>
    </location>
</feature>
<keyword evidence="5" id="KW-1185">Reference proteome</keyword>
<dbReference type="InterPro" id="IPR037359">
    <property type="entry name" value="NST/OST"/>
</dbReference>
<sequence>MQLPEFIIIGAMKSGTTTLDRNLLNHSQIGFTKTKEPNFFNRNFDKGIDWYLNQFQDNKEILGETSPNYSRRHIYPETVHNMYSTKKDLKIIYLVRDPIKRLVSHLHHDLYRHRIKSHEIDELIKIDSDYIKTSKYYYQIEPFIESFGLENIKVILFEEFINKPDKVLNDICSFLNVRYEKILFKPYNVTGKKYLIKYHDQIHNIFGNNKISKLYHLFWYLVGIKINKPHLDDNNLENIKELLSEDICEFKKTFTENDYSYWPSF</sequence>
<dbReference type="Pfam" id="PF00685">
    <property type="entry name" value="Sulfotransfer_1"/>
    <property type="match status" value="1"/>
</dbReference>
<dbReference type="EMBL" id="JABBNU010000003">
    <property type="protein sequence ID" value="NMM48046.1"/>
    <property type="molecule type" value="Genomic_DNA"/>
</dbReference>
<comment type="caution">
    <text evidence="4">The sequence shown here is derived from an EMBL/GenBank/DDBJ whole genome shotgun (WGS) entry which is preliminary data.</text>
</comment>
<accession>A0A848IWJ8</accession>
<evidence type="ECO:0000256" key="1">
    <source>
        <dbReference type="ARBA" id="ARBA00022679"/>
    </source>
</evidence>
<dbReference type="Proteomes" id="UP000559010">
    <property type="component" value="Unassembled WGS sequence"/>
</dbReference>
<dbReference type="Gene3D" id="3.40.50.300">
    <property type="entry name" value="P-loop containing nucleotide triphosphate hydrolases"/>
    <property type="match status" value="1"/>
</dbReference>
<evidence type="ECO:0000313" key="4">
    <source>
        <dbReference type="EMBL" id="NMM48046.1"/>
    </source>
</evidence>
<dbReference type="InterPro" id="IPR027417">
    <property type="entry name" value="P-loop_NTPase"/>
</dbReference>
<evidence type="ECO:0000259" key="3">
    <source>
        <dbReference type="Pfam" id="PF00685"/>
    </source>
</evidence>
<dbReference type="RefSeq" id="WP_169679213.1">
    <property type="nucleotide sequence ID" value="NZ_JABBNU010000003.1"/>
</dbReference>
<proteinExistence type="predicted"/>
<dbReference type="PANTHER" id="PTHR10605:SF56">
    <property type="entry name" value="BIFUNCTIONAL HEPARAN SULFATE N-DEACETYLASE_N-SULFOTRANSFERASE"/>
    <property type="match status" value="1"/>
</dbReference>
<dbReference type="SUPFAM" id="SSF52540">
    <property type="entry name" value="P-loop containing nucleoside triphosphate hydrolases"/>
    <property type="match status" value="1"/>
</dbReference>
<dbReference type="InterPro" id="IPR000863">
    <property type="entry name" value="Sulfotransferase_dom"/>
</dbReference>